<organism evidence="1">
    <name type="scientific">marine sediment metagenome</name>
    <dbReference type="NCBI Taxonomy" id="412755"/>
    <lineage>
        <taxon>unclassified sequences</taxon>
        <taxon>metagenomes</taxon>
        <taxon>ecological metagenomes</taxon>
    </lineage>
</organism>
<dbReference type="AlphaFoldDB" id="X1AQN1"/>
<name>X1AQN1_9ZZZZ</name>
<comment type="caution">
    <text evidence="1">The sequence shown here is derived from an EMBL/GenBank/DDBJ whole genome shotgun (WGS) entry which is preliminary data.</text>
</comment>
<evidence type="ECO:0000313" key="1">
    <source>
        <dbReference type="EMBL" id="GAG62196.1"/>
    </source>
</evidence>
<sequence length="135" mass="14570">MGGATSHTKKDYQTLIDIASFWYSEFMSRTRVYPQNIAVPITLIPDAVANTFGNWTQIIPAGLIPFVFHIHGLQTMGAAGADSFFIQLALSATPTGFQMLGEKSFALGARGRARVEFVCPAVPANTAVYGRVKTA</sequence>
<accession>X1AQN1</accession>
<dbReference type="EMBL" id="BART01002460">
    <property type="protein sequence ID" value="GAG62196.1"/>
    <property type="molecule type" value="Genomic_DNA"/>
</dbReference>
<proteinExistence type="predicted"/>
<protein>
    <submittedName>
        <fullName evidence="1">Uncharacterized protein</fullName>
    </submittedName>
</protein>
<gene>
    <name evidence="1" type="ORF">S01H4_07501</name>
</gene>
<feature type="non-terminal residue" evidence="1">
    <location>
        <position position="135"/>
    </location>
</feature>
<reference evidence="1" key="1">
    <citation type="journal article" date="2014" name="Front. Microbiol.">
        <title>High frequency of phylogenetically diverse reductive dehalogenase-homologous genes in deep subseafloor sedimentary metagenomes.</title>
        <authorList>
            <person name="Kawai M."/>
            <person name="Futagami T."/>
            <person name="Toyoda A."/>
            <person name="Takaki Y."/>
            <person name="Nishi S."/>
            <person name="Hori S."/>
            <person name="Arai W."/>
            <person name="Tsubouchi T."/>
            <person name="Morono Y."/>
            <person name="Uchiyama I."/>
            <person name="Ito T."/>
            <person name="Fujiyama A."/>
            <person name="Inagaki F."/>
            <person name="Takami H."/>
        </authorList>
    </citation>
    <scope>NUCLEOTIDE SEQUENCE</scope>
    <source>
        <strain evidence="1">Expedition CK06-06</strain>
    </source>
</reference>